<dbReference type="PANTHER" id="PTHR15644">
    <property type="entry name" value="OSTEOPETROSIS ASSOCIATED TRANSMEMBRANE PROTEIN 1"/>
    <property type="match status" value="1"/>
</dbReference>
<dbReference type="Pfam" id="PF09777">
    <property type="entry name" value="OSTMP1"/>
    <property type="match status" value="1"/>
</dbReference>
<dbReference type="AlphaFoldDB" id="A0A6L2PJK9"/>
<dbReference type="Proteomes" id="UP000502823">
    <property type="component" value="Unassembled WGS sequence"/>
</dbReference>
<dbReference type="InParanoid" id="A0A6L2PJK9"/>
<keyword evidence="3" id="KW-1185">Reference proteome</keyword>
<keyword evidence="1" id="KW-1133">Transmembrane helix</keyword>
<dbReference type="InterPro" id="IPR019172">
    <property type="entry name" value="Osteopetrosis-assoc_TM_1"/>
</dbReference>
<name>A0A6L2PJK9_COPFO</name>
<dbReference type="PANTHER" id="PTHR15644:SF2">
    <property type="entry name" value="OSTEOPETROSIS-ASSOCIATED TRANSMEMBRANE PROTEIN 1"/>
    <property type="match status" value="1"/>
</dbReference>
<reference evidence="3" key="1">
    <citation type="submission" date="2020-01" db="EMBL/GenBank/DDBJ databases">
        <title>Draft genome sequence of the Termite Coptotermes fromosanus.</title>
        <authorList>
            <person name="Itakura S."/>
            <person name="Yosikawa Y."/>
            <person name="Umezawa K."/>
        </authorList>
    </citation>
    <scope>NUCLEOTIDE SEQUENCE [LARGE SCALE GENOMIC DNA]</scope>
</reference>
<sequence length="277" mass="31928">MKARHDHGSELEVTEHNRDAFIKEAAEGRPAEWLNQKPIIALYSHDILEGCRTYLEYFANSTSNFTQCAVRNARPIRMCERCVDYYLDVLKAHEDIYKAHDEGGHACKMELVNLDRLEVIEGAFDYVYKLWTRGHCNSCFVVKDNGTLTPQLLNITVKFQQLYNDTQNCFNKFYNVTTKKYEPAVCGNCTEKYCNLNKYYEDHKADTGEGILCMDIVDAMNLTRTEWSKLLGCYISEPNAELPLIISVILIAITPLVFYGTAKRFSAKAETRLQRRE</sequence>
<evidence type="ECO:0008006" key="4">
    <source>
        <dbReference type="Google" id="ProtNLM"/>
    </source>
</evidence>
<organism evidence="2 3">
    <name type="scientific">Coptotermes formosanus</name>
    <name type="common">Formosan subterranean termite</name>
    <dbReference type="NCBI Taxonomy" id="36987"/>
    <lineage>
        <taxon>Eukaryota</taxon>
        <taxon>Metazoa</taxon>
        <taxon>Ecdysozoa</taxon>
        <taxon>Arthropoda</taxon>
        <taxon>Hexapoda</taxon>
        <taxon>Insecta</taxon>
        <taxon>Pterygota</taxon>
        <taxon>Neoptera</taxon>
        <taxon>Polyneoptera</taxon>
        <taxon>Dictyoptera</taxon>
        <taxon>Blattodea</taxon>
        <taxon>Blattoidea</taxon>
        <taxon>Termitoidae</taxon>
        <taxon>Rhinotermitidae</taxon>
        <taxon>Coptotermes</taxon>
    </lineage>
</organism>
<dbReference type="FunCoup" id="A0A6L2PJK9">
    <property type="interactions" value="767"/>
</dbReference>
<proteinExistence type="predicted"/>
<evidence type="ECO:0000313" key="3">
    <source>
        <dbReference type="Proteomes" id="UP000502823"/>
    </source>
</evidence>
<feature type="transmembrane region" description="Helical" evidence="1">
    <location>
        <begin position="242"/>
        <end position="262"/>
    </location>
</feature>
<dbReference type="OrthoDB" id="8021850at2759"/>
<keyword evidence="1" id="KW-0812">Transmembrane</keyword>
<keyword evidence="1" id="KW-0472">Membrane</keyword>
<gene>
    <name evidence="2" type="ORF">Cfor_09246</name>
</gene>
<comment type="caution">
    <text evidence="2">The sequence shown here is derived from an EMBL/GenBank/DDBJ whole genome shotgun (WGS) entry which is preliminary data.</text>
</comment>
<protein>
    <recommendedName>
        <fullName evidence="4">Osteopetrosis-associated transmembrane protein 1</fullName>
    </recommendedName>
</protein>
<evidence type="ECO:0000256" key="1">
    <source>
        <dbReference type="SAM" id="Phobius"/>
    </source>
</evidence>
<dbReference type="EMBL" id="BLKM01007732">
    <property type="protein sequence ID" value="GFG31372.1"/>
    <property type="molecule type" value="Genomic_DNA"/>
</dbReference>
<accession>A0A6L2PJK9</accession>
<dbReference type="GO" id="GO:0005829">
    <property type="term" value="C:cytosol"/>
    <property type="evidence" value="ECO:0007669"/>
    <property type="project" value="TreeGrafter"/>
</dbReference>
<evidence type="ECO:0000313" key="2">
    <source>
        <dbReference type="EMBL" id="GFG31372.1"/>
    </source>
</evidence>